<dbReference type="InterPro" id="IPR000537">
    <property type="entry name" value="UbiA_prenyltransferase"/>
</dbReference>
<name>A0A934UIW4_9FLAO</name>
<keyword evidence="5 6" id="KW-0472">Membrane</keyword>
<dbReference type="AlphaFoldDB" id="A0A934UIW4"/>
<comment type="caution">
    <text evidence="7">The sequence shown here is derived from an EMBL/GenBank/DDBJ whole genome shotgun (WGS) entry which is preliminary data.</text>
</comment>
<feature type="transmembrane region" description="Helical" evidence="6">
    <location>
        <begin position="284"/>
        <end position="302"/>
    </location>
</feature>
<accession>A0A934UIW4</accession>
<dbReference type="EMBL" id="JAEHFV010000001">
    <property type="protein sequence ID" value="MBK0368984.1"/>
    <property type="molecule type" value="Genomic_DNA"/>
</dbReference>
<evidence type="ECO:0000256" key="5">
    <source>
        <dbReference type="ARBA" id="ARBA00023136"/>
    </source>
</evidence>
<dbReference type="CDD" id="cd13961">
    <property type="entry name" value="PT_UbiA_DGGGPS"/>
    <property type="match status" value="1"/>
</dbReference>
<dbReference type="Proteomes" id="UP000609172">
    <property type="component" value="Unassembled WGS sequence"/>
</dbReference>
<gene>
    <name evidence="7" type="ORF">I5M07_03965</name>
</gene>
<feature type="transmembrane region" description="Helical" evidence="6">
    <location>
        <begin position="12"/>
        <end position="29"/>
    </location>
</feature>
<evidence type="ECO:0000313" key="7">
    <source>
        <dbReference type="EMBL" id="MBK0368984.1"/>
    </source>
</evidence>
<evidence type="ECO:0000313" key="8">
    <source>
        <dbReference type="Proteomes" id="UP000609172"/>
    </source>
</evidence>
<dbReference type="RefSeq" id="WP_200104896.1">
    <property type="nucleotide sequence ID" value="NZ_JAEHFV010000001.1"/>
</dbReference>
<reference evidence="7" key="1">
    <citation type="submission" date="2020-12" db="EMBL/GenBank/DDBJ databases">
        <title>Bacterial novel species Flavobacterium sp. SE-1-e isolated from soil.</title>
        <authorList>
            <person name="Jung H.-Y."/>
        </authorList>
    </citation>
    <scope>NUCLEOTIDE SEQUENCE</scope>
    <source>
        <strain evidence="7">SE-1-e</strain>
    </source>
</reference>
<dbReference type="InterPro" id="IPR050475">
    <property type="entry name" value="Prenyltransferase_related"/>
</dbReference>
<keyword evidence="4 6" id="KW-1133">Transmembrane helix</keyword>
<comment type="subcellular location">
    <subcellularLocation>
        <location evidence="1">Membrane</location>
        <topology evidence="1">Multi-pass membrane protein</topology>
    </subcellularLocation>
</comment>
<evidence type="ECO:0000256" key="6">
    <source>
        <dbReference type="SAM" id="Phobius"/>
    </source>
</evidence>
<dbReference type="InterPro" id="IPR044878">
    <property type="entry name" value="UbiA_sf"/>
</dbReference>
<keyword evidence="3 6" id="KW-0812">Transmembrane</keyword>
<feature type="transmembrane region" description="Helical" evidence="6">
    <location>
        <begin position="84"/>
        <end position="105"/>
    </location>
</feature>
<feature type="transmembrane region" description="Helical" evidence="6">
    <location>
        <begin position="251"/>
        <end position="272"/>
    </location>
</feature>
<sequence length="310" mass="34859">MKYLQLVRYQNLLLLAFMQLVFRFGFMAYQNSPLALSDFNYILLVISTVLIAAAGYVINNIFDQESDTINKPQNVVVGKSITEAAAYNIYFVLNISGVALGFYLANIIGKPSLASLFILVAAALYFYATTLKQILIVGNIVVASLLAFSVIIIGVFDLYPVTNIINQLQMKSLFSILMDFAFFAFLINFLREIVKDMEDVKGDYNQGLQTLPIIIGISRTAKLVFLVALVPFLLLLFYIKDYFVANNLFLVAIYAFVCILAPLLYFMVKICVAKTTSDFHHLSTVLKWIIFFGILGVLVISYNSNLKYYA</sequence>
<feature type="transmembrane region" description="Helical" evidence="6">
    <location>
        <begin position="211"/>
        <end position="239"/>
    </location>
</feature>
<dbReference type="GO" id="GO:0016020">
    <property type="term" value="C:membrane"/>
    <property type="evidence" value="ECO:0007669"/>
    <property type="project" value="UniProtKB-SubCell"/>
</dbReference>
<dbReference type="GO" id="GO:0016765">
    <property type="term" value="F:transferase activity, transferring alkyl or aryl (other than methyl) groups"/>
    <property type="evidence" value="ECO:0007669"/>
    <property type="project" value="InterPro"/>
</dbReference>
<dbReference type="Gene3D" id="1.10.357.140">
    <property type="entry name" value="UbiA prenyltransferase"/>
    <property type="match status" value="1"/>
</dbReference>
<evidence type="ECO:0000256" key="2">
    <source>
        <dbReference type="ARBA" id="ARBA00022475"/>
    </source>
</evidence>
<dbReference type="NCBIfam" id="NF009512">
    <property type="entry name" value="PRK12872.1-1"/>
    <property type="match status" value="1"/>
</dbReference>
<evidence type="ECO:0000256" key="1">
    <source>
        <dbReference type="ARBA" id="ARBA00004141"/>
    </source>
</evidence>
<feature type="transmembrane region" description="Helical" evidence="6">
    <location>
        <begin position="135"/>
        <end position="156"/>
    </location>
</feature>
<evidence type="ECO:0000256" key="4">
    <source>
        <dbReference type="ARBA" id="ARBA00022989"/>
    </source>
</evidence>
<feature type="transmembrane region" description="Helical" evidence="6">
    <location>
        <begin position="111"/>
        <end position="128"/>
    </location>
</feature>
<proteinExistence type="predicted"/>
<organism evidence="7 8">
    <name type="scientific">Flavobacterium agrisoli</name>
    <dbReference type="NCBI Taxonomy" id="2793066"/>
    <lineage>
        <taxon>Bacteria</taxon>
        <taxon>Pseudomonadati</taxon>
        <taxon>Bacteroidota</taxon>
        <taxon>Flavobacteriia</taxon>
        <taxon>Flavobacteriales</taxon>
        <taxon>Flavobacteriaceae</taxon>
        <taxon>Flavobacterium</taxon>
    </lineage>
</organism>
<keyword evidence="8" id="KW-1185">Reference proteome</keyword>
<dbReference type="PANTHER" id="PTHR42723">
    <property type="entry name" value="CHLOROPHYLL SYNTHASE"/>
    <property type="match status" value="1"/>
</dbReference>
<protein>
    <submittedName>
        <fullName evidence="7">Geranylgeranylglycerol-phosphate geranylgeranyltransferase</fullName>
    </submittedName>
</protein>
<dbReference type="Pfam" id="PF01040">
    <property type="entry name" value="UbiA"/>
    <property type="match status" value="1"/>
</dbReference>
<feature type="transmembrane region" description="Helical" evidence="6">
    <location>
        <begin position="168"/>
        <end position="190"/>
    </location>
</feature>
<feature type="transmembrane region" description="Helical" evidence="6">
    <location>
        <begin position="41"/>
        <end position="63"/>
    </location>
</feature>
<evidence type="ECO:0000256" key="3">
    <source>
        <dbReference type="ARBA" id="ARBA00022692"/>
    </source>
</evidence>
<keyword evidence="2" id="KW-1003">Cell membrane</keyword>
<dbReference type="PANTHER" id="PTHR42723:SF1">
    <property type="entry name" value="CHLOROPHYLL SYNTHASE, CHLOROPLASTIC"/>
    <property type="match status" value="1"/>
</dbReference>